<accession>A0A382DGG1</accession>
<feature type="non-terminal residue" evidence="1">
    <location>
        <position position="267"/>
    </location>
</feature>
<sequence length="267" mass="30249">MVLKLLKEIDFWGVAQRWAMILFSIVQTRGTMIKRLLLSFIFITNLFSAESIRSSVVRTENGFIDYANRIIVCRGTSDITQKKTIEGDLEVIEKNLKLSKGEARLIARTNLLELIKLVNFDGRTVGELMLSDQLIGTRVQSLVASAYQQGEIEYLERNQVAVALAVKMSGLAEILIDVEGYMSENLAHSTYLMTRAVVPSSEKITGVVIDARNIYHIPAMVPRVYNEDFKLVYGPRHYTRSRSVNRGPIGYAHSMDDEYKSSCWEQT</sequence>
<dbReference type="EMBL" id="UINC01039304">
    <property type="protein sequence ID" value="SVB37596.1"/>
    <property type="molecule type" value="Genomic_DNA"/>
</dbReference>
<dbReference type="AlphaFoldDB" id="A0A382DGG1"/>
<evidence type="ECO:0000313" key="1">
    <source>
        <dbReference type="EMBL" id="SVB37596.1"/>
    </source>
</evidence>
<proteinExistence type="predicted"/>
<gene>
    <name evidence="1" type="ORF">METZ01_LOCUS190450</name>
</gene>
<organism evidence="1">
    <name type="scientific">marine metagenome</name>
    <dbReference type="NCBI Taxonomy" id="408172"/>
    <lineage>
        <taxon>unclassified sequences</taxon>
        <taxon>metagenomes</taxon>
        <taxon>ecological metagenomes</taxon>
    </lineage>
</organism>
<name>A0A382DGG1_9ZZZZ</name>
<protein>
    <submittedName>
        <fullName evidence="1">Uncharacterized protein</fullName>
    </submittedName>
</protein>
<reference evidence="1" key="1">
    <citation type="submission" date="2018-05" db="EMBL/GenBank/DDBJ databases">
        <authorList>
            <person name="Lanie J.A."/>
            <person name="Ng W.-L."/>
            <person name="Kazmierczak K.M."/>
            <person name="Andrzejewski T.M."/>
            <person name="Davidsen T.M."/>
            <person name="Wayne K.J."/>
            <person name="Tettelin H."/>
            <person name="Glass J.I."/>
            <person name="Rusch D."/>
            <person name="Podicherti R."/>
            <person name="Tsui H.-C.T."/>
            <person name="Winkler M.E."/>
        </authorList>
    </citation>
    <scope>NUCLEOTIDE SEQUENCE</scope>
</reference>